<dbReference type="OrthoDB" id="5296662at2"/>
<evidence type="ECO:0000256" key="1">
    <source>
        <dbReference type="SAM" id="MobiDB-lite"/>
    </source>
</evidence>
<protein>
    <submittedName>
        <fullName evidence="3">Prepilin-type N-terminal cleavage/methylation domain protein</fullName>
    </submittedName>
</protein>
<dbReference type="eggNOG" id="COG4966">
    <property type="taxonomic scope" value="Bacteria"/>
</dbReference>
<name>B8KUV6_9GAMM</name>
<keyword evidence="2" id="KW-0472">Membrane</keyword>
<dbReference type="STRING" id="565045.NOR51B_609"/>
<gene>
    <name evidence="3" type="ORF">NOR51B_609</name>
</gene>
<keyword evidence="2" id="KW-0812">Transmembrane</keyword>
<dbReference type="RefSeq" id="WP_009019419.1">
    <property type="nucleotide sequence ID" value="NZ_DS999411.1"/>
</dbReference>
<evidence type="ECO:0000313" key="4">
    <source>
        <dbReference type="Proteomes" id="UP000004699"/>
    </source>
</evidence>
<proteinExistence type="predicted"/>
<dbReference type="EMBL" id="DS999411">
    <property type="protein sequence ID" value="EED34671.1"/>
    <property type="molecule type" value="Genomic_DNA"/>
</dbReference>
<dbReference type="Proteomes" id="UP000004699">
    <property type="component" value="Unassembled WGS sequence"/>
</dbReference>
<dbReference type="HOGENOM" id="CLU_787081_0_0_6"/>
<keyword evidence="4" id="KW-1185">Reference proteome</keyword>
<evidence type="ECO:0000313" key="3">
    <source>
        <dbReference type="EMBL" id="EED34671.1"/>
    </source>
</evidence>
<dbReference type="AlphaFoldDB" id="B8KUV6"/>
<evidence type="ECO:0000256" key="2">
    <source>
        <dbReference type="SAM" id="Phobius"/>
    </source>
</evidence>
<organism evidence="3 4">
    <name type="scientific">Luminiphilus syltensis NOR5-1B</name>
    <dbReference type="NCBI Taxonomy" id="565045"/>
    <lineage>
        <taxon>Bacteria</taxon>
        <taxon>Pseudomonadati</taxon>
        <taxon>Pseudomonadota</taxon>
        <taxon>Gammaproteobacteria</taxon>
        <taxon>Cellvibrionales</taxon>
        <taxon>Halieaceae</taxon>
        <taxon>Luminiphilus</taxon>
    </lineage>
</organism>
<dbReference type="NCBIfam" id="TIGR02532">
    <property type="entry name" value="IV_pilin_GFxxxE"/>
    <property type="match status" value="1"/>
</dbReference>
<accession>B8KUV6</accession>
<feature type="region of interest" description="Disordered" evidence="1">
    <location>
        <begin position="199"/>
        <end position="250"/>
    </location>
</feature>
<dbReference type="PROSITE" id="PS00409">
    <property type="entry name" value="PROKAR_NTER_METHYL"/>
    <property type="match status" value="1"/>
</dbReference>
<feature type="compositionally biased region" description="Pro residues" evidence="1">
    <location>
        <begin position="216"/>
        <end position="243"/>
    </location>
</feature>
<dbReference type="Pfam" id="PF07963">
    <property type="entry name" value="N_methyl"/>
    <property type="match status" value="1"/>
</dbReference>
<sequence length="352" mass="36922">MKKRRALDVLAALNGKVQRIRPQTGFTLIELMVAMALGLFIISGAVAMFLANQQSAAVKRDLDNAQDGIRFASQTITRVVREADNLAVAGNTLTVTYDGGAGVRNCLGAVAGAGSNTDVFSVVAGDLQCNGEVITRGVSAFTAALLPDSLGNNVSVRVTLGMAGSALATDFTATARPMVLNLYAGVDLQAIADEYGVTVDDLTPTPEPNPDDPPVEEPPPPVEPPVPPLEDPEDPGPINPPVPGDVCPTDPGSVVYSNEFRLCVQNPSGNNLLAYQEAIDFCSNIGKALPTLDQLQGICAVRGSLGDFGATVYWSSQSQNRNFALSVDFDDGCSSGLSEKEGNFEVRCLTAY</sequence>
<keyword evidence="2" id="KW-1133">Transmembrane helix</keyword>
<dbReference type="InterPro" id="IPR012902">
    <property type="entry name" value="N_methyl_site"/>
</dbReference>
<feature type="transmembrane region" description="Helical" evidence="2">
    <location>
        <begin position="28"/>
        <end position="51"/>
    </location>
</feature>
<reference evidence="4" key="1">
    <citation type="journal article" date="2013" name="BMC Microbiol.">
        <title>Taxonomy and evolution of bacteriochlorophyll a-containing members of the OM60/NOR5 clade of marine gammaproteobacteria: description of Luminiphilus syltensis gen. nov., sp. nov., reclassification of Haliea rubra as Pseudohaliea rubra gen. nov., comb. nov., and emendation of Chromatocurvus halotolerans.</title>
        <authorList>
            <person name="Spring S."/>
            <person name="Riedel T."/>
            <person name="Sproer C."/>
            <person name="Yan S."/>
            <person name="Harder J."/>
            <person name="Fuchs B.M."/>
        </authorList>
    </citation>
    <scope>NUCLEOTIDE SEQUENCE [LARGE SCALE GENOMIC DNA]</scope>
    <source>
        <strain evidence="4">NOR51-B</strain>
    </source>
</reference>